<dbReference type="Pfam" id="PF00201">
    <property type="entry name" value="UDPGT"/>
    <property type="match status" value="1"/>
</dbReference>
<proteinExistence type="inferred from homology"/>
<protein>
    <recommendedName>
        <fullName evidence="7">Glycosyltransferase</fullName>
    </recommendedName>
</protein>
<dbReference type="PANTHER" id="PTHR48047">
    <property type="entry name" value="GLYCOSYLTRANSFERASE"/>
    <property type="match status" value="1"/>
</dbReference>
<dbReference type="FunFam" id="3.40.50.2000:FF:000071">
    <property type="entry name" value="Glycosyltransferase"/>
    <property type="match status" value="1"/>
</dbReference>
<reference evidence="5 6" key="1">
    <citation type="journal article" date="2023" name="G3 (Bethesda)">
        <title>A haplotype-resolved chromosome-scale genome for Quercus rubra L. provides insights into the genetics of adaptive traits for red oak species.</title>
        <authorList>
            <person name="Kapoor B."/>
            <person name="Jenkins J."/>
            <person name="Schmutz J."/>
            <person name="Zhebentyayeva T."/>
            <person name="Kuelheim C."/>
            <person name="Coggeshall M."/>
            <person name="Heim C."/>
            <person name="Lasky J.R."/>
            <person name="Leites L."/>
            <person name="Islam-Faridi N."/>
            <person name="Romero-Severson J."/>
            <person name="DeLeo V.L."/>
            <person name="Lucas S.M."/>
            <person name="Lazic D."/>
            <person name="Gailing O."/>
            <person name="Carlson J."/>
            <person name="Staton M."/>
        </authorList>
    </citation>
    <scope>NUCLEOTIDE SEQUENCE [LARGE SCALE GENOMIC DNA]</scope>
    <source>
        <strain evidence="5">Pseudo-F2</strain>
    </source>
</reference>
<evidence type="ECO:0000256" key="1">
    <source>
        <dbReference type="ARBA" id="ARBA00009995"/>
    </source>
</evidence>
<dbReference type="GO" id="GO:0035251">
    <property type="term" value="F:UDP-glucosyltransferase activity"/>
    <property type="evidence" value="ECO:0007669"/>
    <property type="project" value="TreeGrafter"/>
</dbReference>
<dbReference type="FunFam" id="3.40.50.2000:FF:000047">
    <property type="entry name" value="Glycosyltransferase"/>
    <property type="match status" value="1"/>
</dbReference>
<dbReference type="PANTHER" id="PTHR48047:SF182">
    <property type="entry name" value="GLYCOSYLTRANSFERASE"/>
    <property type="match status" value="1"/>
</dbReference>
<keyword evidence="2" id="KW-0328">Glycosyltransferase</keyword>
<keyword evidence="3" id="KW-0808">Transferase</keyword>
<dbReference type="AlphaFoldDB" id="A0AAN7G5A3"/>
<name>A0AAN7G5A3_QUERU</name>
<dbReference type="Gene3D" id="3.40.50.2000">
    <property type="entry name" value="Glycogen Phosphorylase B"/>
    <property type="match status" value="2"/>
</dbReference>
<comment type="caution">
    <text evidence="5">The sequence shown here is derived from an EMBL/GenBank/DDBJ whole genome shotgun (WGS) entry which is preliminary data.</text>
</comment>
<dbReference type="Proteomes" id="UP001324115">
    <property type="component" value="Unassembled WGS sequence"/>
</dbReference>
<accession>A0AAN7G5A3</accession>
<evidence type="ECO:0000256" key="3">
    <source>
        <dbReference type="ARBA" id="ARBA00022679"/>
    </source>
</evidence>
<dbReference type="InterPro" id="IPR002213">
    <property type="entry name" value="UDP_glucos_trans"/>
</dbReference>
<keyword evidence="6" id="KW-1185">Reference proteome</keyword>
<comment type="similarity">
    <text evidence="1">Belongs to the UDP-glycosyltransferase family.</text>
</comment>
<evidence type="ECO:0000256" key="4">
    <source>
        <dbReference type="SAM" id="MobiDB-lite"/>
    </source>
</evidence>
<feature type="region of interest" description="Disordered" evidence="4">
    <location>
        <begin position="456"/>
        <end position="486"/>
    </location>
</feature>
<evidence type="ECO:0008006" key="7">
    <source>
        <dbReference type="Google" id="ProtNLM"/>
    </source>
</evidence>
<evidence type="ECO:0000313" key="6">
    <source>
        <dbReference type="Proteomes" id="UP001324115"/>
    </source>
</evidence>
<dbReference type="CDD" id="cd03784">
    <property type="entry name" value="GT1_Gtf-like"/>
    <property type="match status" value="1"/>
</dbReference>
<evidence type="ECO:0000313" key="5">
    <source>
        <dbReference type="EMBL" id="KAK4604367.1"/>
    </source>
</evidence>
<evidence type="ECO:0000256" key="2">
    <source>
        <dbReference type="ARBA" id="ARBA00022676"/>
    </source>
</evidence>
<dbReference type="SUPFAM" id="SSF53756">
    <property type="entry name" value="UDP-Glycosyltransferase/glycogen phosphorylase"/>
    <property type="match status" value="1"/>
</dbReference>
<dbReference type="EMBL" id="JAXUIC010000002">
    <property type="protein sequence ID" value="KAK4604367.1"/>
    <property type="molecule type" value="Genomic_DNA"/>
</dbReference>
<gene>
    <name evidence="5" type="ORF">RGQ29_012750</name>
</gene>
<sequence>MESQVDQLKVIFLPFFLAPSHQIPMVDTARLFAMHGVNVTIVTTSANALLFQKSIDRDANSGHQIKTHVLQFPSAQVGLPDDIENFNTATSLTDMVPKLFMGQSLLKKPIEQLFQDMQPDCIVSDIFHPWTVDSAAELGIPRLVFHVTSCFSFCAETCVEQYKPHLSVNSDTELFLLPGLPNKIEMTRLQIPDIPDEFNQIMILNKEAERRSYGAILNSFYELEGAYEELHKSNTGIKTWSVGPVSLWVNKDVTDKVERGNEEALKNHEWLHWLNAKESNSVLYISFGTLKKLSEAQLIEIAHGLEASGHQFIWVVRQKDKDQDEGWLEEFDKRVKESNKGLIIRGWAPQLMILEHRSVGGQVTHCGWNSFLEGVTAGLPMITWPIFAEQFYHEKLVTEVLKIGVAVGKKEWTTLSGKETKEVVKREDIEKAVKFLMGSGEEAAEMRNRARELGNAARKAVESSGSSQSNFMALINDQKSLKSKRK</sequence>
<organism evidence="5 6">
    <name type="scientific">Quercus rubra</name>
    <name type="common">Northern red oak</name>
    <name type="synonym">Quercus borealis</name>
    <dbReference type="NCBI Taxonomy" id="3512"/>
    <lineage>
        <taxon>Eukaryota</taxon>
        <taxon>Viridiplantae</taxon>
        <taxon>Streptophyta</taxon>
        <taxon>Embryophyta</taxon>
        <taxon>Tracheophyta</taxon>
        <taxon>Spermatophyta</taxon>
        <taxon>Magnoliopsida</taxon>
        <taxon>eudicotyledons</taxon>
        <taxon>Gunneridae</taxon>
        <taxon>Pentapetalae</taxon>
        <taxon>rosids</taxon>
        <taxon>fabids</taxon>
        <taxon>Fagales</taxon>
        <taxon>Fagaceae</taxon>
        <taxon>Quercus</taxon>
    </lineage>
</organism>